<evidence type="ECO:0000313" key="2">
    <source>
        <dbReference type="EMBL" id="MFC7063964.1"/>
    </source>
</evidence>
<evidence type="ECO:0000313" key="3">
    <source>
        <dbReference type="Proteomes" id="UP001596410"/>
    </source>
</evidence>
<dbReference type="Gene3D" id="1.10.260.40">
    <property type="entry name" value="lambda repressor-like DNA-binding domains"/>
    <property type="match status" value="1"/>
</dbReference>
<proteinExistence type="predicted"/>
<feature type="domain" description="HTH cro/C1-type" evidence="1">
    <location>
        <begin position="6"/>
        <end position="45"/>
    </location>
</feature>
<protein>
    <submittedName>
        <fullName evidence="2">Helix-turn-helix domain-containing protein</fullName>
    </submittedName>
</protein>
<dbReference type="PROSITE" id="PS50943">
    <property type="entry name" value="HTH_CROC1"/>
    <property type="match status" value="1"/>
</dbReference>
<gene>
    <name evidence="2" type="ORF">ACFQIC_19385</name>
</gene>
<dbReference type="RefSeq" id="WP_204708411.1">
    <property type="nucleotide sequence ID" value="NZ_JBHSZV010000062.1"/>
</dbReference>
<sequence>MNGEQLRQIRFKEGLTQEEFAGRIGFHQSYISAMENESKPISEKTRYKVRTTFETRE</sequence>
<organism evidence="2 3">
    <name type="scientific">Halobacillus seohaensis</name>
    <dbReference type="NCBI Taxonomy" id="447421"/>
    <lineage>
        <taxon>Bacteria</taxon>
        <taxon>Bacillati</taxon>
        <taxon>Bacillota</taxon>
        <taxon>Bacilli</taxon>
        <taxon>Bacillales</taxon>
        <taxon>Bacillaceae</taxon>
        <taxon>Halobacillus</taxon>
    </lineage>
</organism>
<dbReference type="InterPro" id="IPR010982">
    <property type="entry name" value="Lambda_DNA-bd_dom_sf"/>
</dbReference>
<dbReference type="CDD" id="cd00093">
    <property type="entry name" value="HTH_XRE"/>
    <property type="match status" value="1"/>
</dbReference>
<dbReference type="EMBL" id="JBHSZV010000062">
    <property type="protein sequence ID" value="MFC7063964.1"/>
    <property type="molecule type" value="Genomic_DNA"/>
</dbReference>
<dbReference type="SUPFAM" id="SSF47413">
    <property type="entry name" value="lambda repressor-like DNA-binding domains"/>
    <property type="match status" value="1"/>
</dbReference>
<accession>A0ABW2EU31</accession>
<keyword evidence="3" id="KW-1185">Reference proteome</keyword>
<comment type="caution">
    <text evidence="2">The sequence shown here is derived from an EMBL/GenBank/DDBJ whole genome shotgun (WGS) entry which is preliminary data.</text>
</comment>
<dbReference type="Pfam" id="PF12844">
    <property type="entry name" value="HTH_19"/>
    <property type="match status" value="1"/>
</dbReference>
<evidence type="ECO:0000259" key="1">
    <source>
        <dbReference type="PROSITE" id="PS50943"/>
    </source>
</evidence>
<name>A0ABW2EU31_9BACI</name>
<reference evidence="3" key="1">
    <citation type="journal article" date="2019" name="Int. J. Syst. Evol. Microbiol.">
        <title>The Global Catalogue of Microorganisms (GCM) 10K type strain sequencing project: providing services to taxonomists for standard genome sequencing and annotation.</title>
        <authorList>
            <consortium name="The Broad Institute Genomics Platform"/>
            <consortium name="The Broad Institute Genome Sequencing Center for Infectious Disease"/>
            <person name="Wu L."/>
            <person name="Ma J."/>
        </authorList>
    </citation>
    <scope>NUCLEOTIDE SEQUENCE [LARGE SCALE GENOMIC DNA]</scope>
    <source>
        <strain evidence="3">CGMCC 4.1621</strain>
    </source>
</reference>
<dbReference type="Proteomes" id="UP001596410">
    <property type="component" value="Unassembled WGS sequence"/>
</dbReference>
<dbReference type="InterPro" id="IPR001387">
    <property type="entry name" value="Cro/C1-type_HTH"/>
</dbReference>